<organism evidence="2 3">
    <name type="scientific">Corynebacterium nuruki</name>
    <dbReference type="NCBI Taxonomy" id="1032851"/>
    <lineage>
        <taxon>Bacteria</taxon>
        <taxon>Bacillati</taxon>
        <taxon>Actinomycetota</taxon>
        <taxon>Actinomycetes</taxon>
        <taxon>Mycobacteriales</taxon>
        <taxon>Corynebacteriaceae</taxon>
        <taxon>Corynebacterium</taxon>
    </lineage>
</organism>
<gene>
    <name evidence="2" type="ORF">DIW82_06230</name>
</gene>
<feature type="region of interest" description="Disordered" evidence="1">
    <location>
        <begin position="56"/>
        <end position="85"/>
    </location>
</feature>
<dbReference type="InterPro" id="IPR029068">
    <property type="entry name" value="Glyas_Bleomycin-R_OHBP_Dase"/>
</dbReference>
<name>A0A3D4SZ89_9CORY</name>
<dbReference type="Proteomes" id="UP000261739">
    <property type="component" value="Unassembled WGS sequence"/>
</dbReference>
<evidence type="ECO:0008006" key="4">
    <source>
        <dbReference type="Google" id="ProtNLM"/>
    </source>
</evidence>
<dbReference type="EMBL" id="DQID01000163">
    <property type="protein sequence ID" value="HCT14385.1"/>
    <property type="molecule type" value="Genomic_DNA"/>
</dbReference>
<dbReference type="STRING" id="863239.GCA_000213935_00922"/>
<evidence type="ECO:0000313" key="3">
    <source>
        <dbReference type="Proteomes" id="UP000261739"/>
    </source>
</evidence>
<reference evidence="2 3" key="1">
    <citation type="journal article" date="2018" name="Nat. Biotechnol.">
        <title>A standardized bacterial taxonomy based on genome phylogeny substantially revises the tree of life.</title>
        <authorList>
            <person name="Parks D.H."/>
            <person name="Chuvochina M."/>
            <person name="Waite D.W."/>
            <person name="Rinke C."/>
            <person name="Skarshewski A."/>
            <person name="Chaumeil P.A."/>
            <person name="Hugenholtz P."/>
        </authorList>
    </citation>
    <scope>NUCLEOTIDE SEQUENCE [LARGE SCALE GENOMIC DNA]</scope>
    <source>
        <strain evidence="2">UBA11247</strain>
    </source>
</reference>
<proteinExistence type="predicted"/>
<dbReference type="AlphaFoldDB" id="A0A3D4SZ89"/>
<evidence type="ECO:0000256" key="1">
    <source>
        <dbReference type="SAM" id="MobiDB-lite"/>
    </source>
</evidence>
<feature type="compositionally biased region" description="Low complexity" evidence="1">
    <location>
        <begin position="56"/>
        <end position="67"/>
    </location>
</feature>
<protein>
    <recommendedName>
        <fullName evidence="4">VOC domain-containing protein</fullName>
    </recommendedName>
</protein>
<comment type="caution">
    <text evidence="2">The sequence shown here is derived from an EMBL/GenBank/DDBJ whole genome shotgun (WGS) entry which is preliminary data.</text>
</comment>
<dbReference type="SUPFAM" id="SSF54593">
    <property type="entry name" value="Glyoxalase/Bleomycin resistance protein/Dihydroxybiphenyl dioxygenase"/>
    <property type="match status" value="1"/>
</dbReference>
<dbReference type="RefSeq" id="WP_273051622.1">
    <property type="nucleotide sequence ID" value="NZ_DAITTW010000033.1"/>
</dbReference>
<dbReference type="Gene3D" id="3.10.180.10">
    <property type="entry name" value="2,3-Dihydroxybiphenyl 1,2-Dioxygenase, domain 1"/>
    <property type="match status" value="1"/>
</dbReference>
<sequence length="245" mass="25019">MKFRQIDLPVDDPSGWTSWMARELGLPPHPVMPDAVVVGWSTLRFRYMPSADSAADAGGAGTAATGGAAAGGAAGPAGTAGAAEPEVKRGHHIAFAIPTGTVDDYAAAFGTDIVDRPGGPFAMRSVYLTGPENSVLELVEHEHRPADVGVPTGATGAAGAAGAGPQLLGVVEVGLGVPDVRAAGDALAAHYGDRLPHGFGDPDRRIIAAYGDIDGAVILTVDDRPWFPTEDTFPVTTRPRILVAA</sequence>
<evidence type="ECO:0000313" key="2">
    <source>
        <dbReference type="EMBL" id="HCT14385.1"/>
    </source>
</evidence>
<accession>A0A3D4SZ89</accession>